<proteinExistence type="predicted"/>
<dbReference type="EMBL" id="BMYO01000002">
    <property type="protein sequence ID" value="GHD58638.1"/>
    <property type="molecule type" value="Genomic_DNA"/>
</dbReference>
<keyword evidence="3" id="KW-1185">Reference proteome</keyword>
<feature type="signal peptide" evidence="1">
    <location>
        <begin position="1"/>
        <end position="17"/>
    </location>
</feature>
<comment type="caution">
    <text evidence="2">The sequence shown here is derived from an EMBL/GenBank/DDBJ whole genome shotgun (WGS) entry which is preliminary data.</text>
</comment>
<evidence type="ECO:0000313" key="3">
    <source>
        <dbReference type="Proteomes" id="UP000604737"/>
    </source>
</evidence>
<reference evidence="3" key="1">
    <citation type="journal article" date="2019" name="Int. J. Syst. Evol. Microbiol.">
        <title>The Global Catalogue of Microorganisms (GCM) 10K type strain sequencing project: providing services to taxonomists for standard genome sequencing and annotation.</title>
        <authorList>
            <consortium name="The Broad Institute Genomics Platform"/>
            <consortium name="The Broad Institute Genome Sequencing Center for Infectious Disease"/>
            <person name="Wu L."/>
            <person name="Ma J."/>
        </authorList>
    </citation>
    <scope>NUCLEOTIDE SEQUENCE [LARGE SCALE GENOMIC DNA]</scope>
    <source>
        <strain evidence="3">KCTC 23701</strain>
    </source>
</reference>
<name>A0ABQ3GY90_9NEIS</name>
<evidence type="ECO:0000313" key="2">
    <source>
        <dbReference type="EMBL" id="GHD58638.1"/>
    </source>
</evidence>
<organism evidence="2 3">
    <name type="scientific">Jeongeupia chitinilytica</name>
    <dbReference type="NCBI Taxonomy" id="1041641"/>
    <lineage>
        <taxon>Bacteria</taxon>
        <taxon>Pseudomonadati</taxon>
        <taxon>Pseudomonadota</taxon>
        <taxon>Betaproteobacteria</taxon>
        <taxon>Neisseriales</taxon>
        <taxon>Chitinibacteraceae</taxon>
        <taxon>Jeongeupia</taxon>
    </lineage>
</organism>
<accession>A0ABQ3GY90</accession>
<dbReference type="RefSeq" id="WP_189458949.1">
    <property type="nucleotide sequence ID" value="NZ_BMYO01000002.1"/>
</dbReference>
<evidence type="ECO:0000256" key="1">
    <source>
        <dbReference type="SAM" id="SignalP"/>
    </source>
</evidence>
<gene>
    <name evidence="2" type="ORF">GCM10007350_08810</name>
</gene>
<sequence length="81" mass="8923">MVKLVLLAMAISPWVHADEAASIALPFESAFATYQAYKDEAIGDWREANRVVDHVGGWRVYAKEARQADATDSHAGHGERP</sequence>
<protein>
    <submittedName>
        <fullName evidence="2">Uncharacterized protein</fullName>
    </submittedName>
</protein>
<keyword evidence="1" id="KW-0732">Signal</keyword>
<dbReference type="Proteomes" id="UP000604737">
    <property type="component" value="Unassembled WGS sequence"/>
</dbReference>
<feature type="chain" id="PRO_5045204808" evidence="1">
    <location>
        <begin position="18"/>
        <end position="81"/>
    </location>
</feature>